<sequence length="232" mass="25672">MSSSHDYAYEACDSEDRDTCEAANVTRSRSCSRGSQHNKSSSRVGAFLILVYITLISVALLVVGVGCFLWGRSSEGRCQQSEVSHLPSDWLKPPGNVQTTFYYQKPFAVQTTNESESPWYSLFPHGGGFVQHPQISPEPRCLAVYHQLHCLDAIRTGYWAANTGISPGHHGRPAHVRHCIDYIRQSLMCHADANLEPIDPALGGVTGFGSEKMCRDYSGLTAWADRWGNEGY</sequence>
<comment type="caution">
    <text evidence="1">The sequence shown here is derived from an EMBL/GenBank/DDBJ whole genome shotgun (WGS) entry which is preliminary data.</text>
</comment>
<evidence type="ECO:0000313" key="2">
    <source>
        <dbReference type="Proteomes" id="UP001497680"/>
    </source>
</evidence>
<name>A0ACC0CKX6_9PEZI</name>
<evidence type="ECO:0000313" key="1">
    <source>
        <dbReference type="EMBL" id="KAI6080975.1"/>
    </source>
</evidence>
<gene>
    <name evidence="1" type="ORF">F4821DRAFT_250328</name>
</gene>
<dbReference type="EMBL" id="MU394413">
    <property type="protein sequence ID" value="KAI6080975.1"/>
    <property type="molecule type" value="Genomic_DNA"/>
</dbReference>
<accession>A0ACC0CKX6</accession>
<dbReference type="Proteomes" id="UP001497680">
    <property type="component" value="Unassembled WGS sequence"/>
</dbReference>
<protein>
    <submittedName>
        <fullName evidence="1">Uncharacterized protein</fullName>
    </submittedName>
</protein>
<keyword evidence="2" id="KW-1185">Reference proteome</keyword>
<reference evidence="1 2" key="1">
    <citation type="journal article" date="2022" name="New Phytol.">
        <title>Ecological generalism drives hyperdiversity of secondary metabolite gene clusters in xylarialean endophytes.</title>
        <authorList>
            <person name="Franco M.E.E."/>
            <person name="Wisecaver J.H."/>
            <person name="Arnold A.E."/>
            <person name="Ju Y.M."/>
            <person name="Slot J.C."/>
            <person name="Ahrendt S."/>
            <person name="Moore L.P."/>
            <person name="Eastman K.E."/>
            <person name="Scott K."/>
            <person name="Konkel Z."/>
            <person name="Mondo S.J."/>
            <person name="Kuo A."/>
            <person name="Hayes R.D."/>
            <person name="Haridas S."/>
            <person name="Andreopoulos B."/>
            <person name="Riley R."/>
            <person name="LaButti K."/>
            <person name="Pangilinan J."/>
            <person name="Lipzen A."/>
            <person name="Amirebrahimi M."/>
            <person name="Yan J."/>
            <person name="Adam C."/>
            <person name="Keymanesh K."/>
            <person name="Ng V."/>
            <person name="Louie K."/>
            <person name="Northen T."/>
            <person name="Drula E."/>
            <person name="Henrissat B."/>
            <person name="Hsieh H.M."/>
            <person name="Youens-Clark K."/>
            <person name="Lutzoni F."/>
            <person name="Miadlikowska J."/>
            <person name="Eastwood D.C."/>
            <person name="Hamelin R.C."/>
            <person name="Grigoriev I.V."/>
            <person name="U'Ren J.M."/>
        </authorList>
    </citation>
    <scope>NUCLEOTIDE SEQUENCE [LARGE SCALE GENOMIC DNA]</scope>
    <source>
        <strain evidence="1 2">ER1909</strain>
    </source>
</reference>
<organism evidence="1 2">
    <name type="scientific">Hypoxylon rubiginosum</name>
    <dbReference type="NCBI Taxonomy" id="110542"/>
    <lineage>
        <taxon>Eukaryota</taxon>
        <taxon>Fungi</taxon>
        <taxon>Dikarya</taxon>
        <taxon>Ascomycota</taxon>
        <taxon>Pezizomycotina</taxon>
        <taxon>Sordariomycetes</taxon>
        <taxon>Xylariomycetidae</taxon>
        <taxon>Xylariales</taxon>
        <taxon>Hypoxylaceae</taxon>
        <taxon>Hypoxylon</taxon>
    </lineage>
</organism>
<proteinExistence type="predicted"/>